<evidence type="ECO:0000256" key="1">
    <source>
        <dbReference type="SAM" id="MobiDB-lite"/>
    </source>
</evidence>
<dbReference type="InterPro" id="IPR046258">
    <property type="entry name" value="DUF6291"/>
</dbReference>
<feature type="domain" description="DUF6291" evidence="2">
    <location>
        <begin position="6"/>
        <end position="84"/>
    </location>
</feature>
<reference evidence="3" key="2">
    <citation type="journal article" date="2021" name="PeerJ">
        <title>Extensive microbial diversity within the chicken gut microbiome revealed by metagenomics and culture.</title>
        <authorList>
            <person name="Gilroy R."/>
            <person name="Ravi A."/>
            <person name="Getino M."/>
            <person name="Pursley I."/>
            <person name="Horton D.L."/>
            <person name="Alikhan N.F."/>
            <person name="Baker D."/>
            <person name="Gharbi K."/>
            <person name="Hall N."/>
            <person name="Watson M."/>
            <person name="Adriaenssens E.M."/>
            <person name="Foster-Nyarko E."/>
            <person name="Jarju S."/>
            <person name="Secka A."/>
            <person name="Antonio M."/>
            <person name="Oren A."/>
            <person name="Chaudhuri R.R."/>
            <person name="La Ragione R."/>
            <person name="Hildebrand F."/>
            <person name="Pallen M.J."/>
        </authorList>
    </citation>
    <scope>NUCLEOTIDE SEQUENCE</scope>
    <source>
        <strain evidence="3">ChiSjej4B22-9803</strain>
    </source>
</reference>
<accession>A0A9D1LW01</accession>
<dbReference type="Pfam" id="PF19808">
    <property type="entry name" value="DUF6291"/>
    <property type="match status" value="1"/>
</dbReference>
<dbReference type="Proteomes" id="UP000824111">
    <property type="component" value="Unassembled WGS sequence"/>
</dbReference>
<feature type="region of interest" description="Disordered" evidence="1">
    <location>
        <begin position="66"/>
        <end position="158"/>
    </location>
</feature>
<proteinExistence type="predicted"/>
<gene>
    <name evidence="3" type="ORF">IAB04_06525</name>
</gene>
<dbReference type="EMBL" id="DVND01000166">
    <property type="protein sequence ID" value="HIU49002.1"/>
    <property type="molecule type" value="Genomic_DNA"/>
</dbReference>
<evidence type="ECO:0000259" key="2">
    <source>
        <dbReference type="Pfam" id="PF19808"/>
    </source>
</evidence>
<organism evidence="3 4">
    <name type="scientific">Candidatus Avimonoglobus intestinipullorum</name>
    <dbReference type="NCBI Taxonomy" id="2840699"/>
    <lineage>
        <taxon>Bacteria</taxon>
        <taxon>Bacillati</taxon>
        <taxon>Bacillota</taxon>
        <taxon>Clostridia</taxon>
        <taxon>Eubacteriales</taxon>
        <taxon>Candidatus Avimonoglobus</taxon>
    </lineage>
</organism>
<feature type="compositionally biased region" description="Acidic residues" evidence="1">
    <location>
        <begin position="116"/>
        <end position="135"/>
    </location>
</feature>
<sequence>MSEKNSFILYQEYEEHFNLLTDEEKGELVTALFFYNRTGEEPALSGMVKMAFSFIKCQMERDAEKYKKTVEKRAAAGKQGGRPKKEDEKANGFSEKQTKAKKAKGFSEKQKKLNVDVDDTVDVDVDEDVDEDVDDTYTPQTPQKNKSPSKSRSQNLWQ</sequence>
<evidence type="ECO:0000313" key="4">
    <source>
        <dbReference type="Proteomes" id="UP000824111"/>
    </source>
</evidence>
<protein>
    <recommendedName>
        <fullName evidence="2">DUF6291 domain-containing protein</fullName>
    </recommendedName>
</protein>
<evidence type="ECO:0000313" key="3">
    <source>
        <dbReference type="EMBL" id="HIU49002.1"/>
    </source>
</evidence>
<name>A0A9D1LW01_9FIRM</name>
<reference evidence="3" key="1">
    <citation type="submission" date="2020-10" db="EMBL/GenBank/DDBJ databases">
        <authorList>
            <person name="Gilroy R."/>
        </authorList>
    </citation>
    <scope>NUCLEOTIDE SEQUENCE</scope>
    <source>
        <strain evidence="3">ChiSjej4B22-9803</strain>
    </source>
</reference>
<feature type="compositionally biased region" description="Basic and acidic residues" evidence="1">
    <location>
        <begin position="105"/>
        <end position="115"/>
    </location>
</feature>
<dbReference type="AlphaFoldDB" id="A0A9D1LW01"/>
<feature type="compositionally biased region" description="Polar residues" evidence="1">
    <location>
        <begin position="137"/>
        <end position="158"/>
    </location>
</feature>
<comment type="caution">
    <text evidence="3">The sequence shown here is derived from an EMBL/GenBank/DDBJ whole genome shotgun (WGS) entry which is preliminary data.</text>
</comment>